<accession>A0AA39WTE9</accession>
<organism evidence="2 3">
    <name type="scientific">Bombardia bombarda</name>
    <dbReference type="NCBI Taxonomy" id="252184"/>
    <lineage>
        <taxon>Eukaryota</taxon>
        <taxon>Fungi</taxon>
        <taxon>Dikarya</taxon>
        <taxon>Ascomycota</taxon>
        <taxon>Pezizomycotina</taxon>
        <taxon>Sordariomycetes</taxon>
        <taxon>Sordariomycetidae</taxon>
        <taxon>Sordariales</taxon>
        <taxon>Lasiosphaeriaceae</taxon>
        <taxon>Bombardia</taxon>
    </lineage>
</organism>
<proteinExistence type="predicted"/>
<dbReference type="AlphaFoldDB" id="A0AA39WTE9"/>
<feature type="compositionally biased region" description="Low complexity" evidence="1">
    <location>
        <begin position="9"/>
        <end position="26"/>
    </location>
</feature>
<name>A0AA39WTE9_9PEZI</name>
<dbReference type="Proteomes" id="UP001174934">
    <property type="component" value="Unassembled WGS sequence"/>
</dbReference>
<sequence>MMRRENTEAAAAAAYASSPSSYAASPTDESSPEPVSGSRKPSEAGYFSSAPTSHRSSMSSSTSGATVLTASVDLERDQRVVTTTTTTTTRPKVDAMSCKFPKPTQEATLEEMLARPPQKWSVGHYVKHARDYQAPAVDKEKQAKAFADTKRELLKAKEDLKMLALGRNR</sequence>
<comment type="caution">
    <text evidence="2">The sequence shown here is derived from an EMBL/GenBank/DDBJ whole genome shotgun (WGS) entry which is preliminary data.</text>
</comment>
<dbReference type="EMBL" id="JAULSR010000004">
    <property type="protein sequence ID" value="KAK0621249.1"/>
    <property type="molecule type" value="Genomic_DNA"/>
</dbReference>
<evidence type="ECO:0000256" key="1">
    <source>
        <dbReference type="SAM" id="MobiDB-lite"/>
    </source>
</evidence>
<feature type="compositionally biased region" description="Low complexity" evidence="1">
    <location>
        <begin position="48"/>
        <end position="63"/>
    </location>
</feature>
<keyword evidence="3" id="KW-1185">Reference proteome</keyword>
<protein>
    <submittedName>
        <fullName evidence="2">Uncharacterized protein</fullName>
    </submittedName>
</protein>
<reference evidence="2" key="1">
    <citation type="submission" date="2023-06" db="EMBL/GenBank/DDBJ databases">
        <title>Genome-scale phylogeny and comparative genomics of the fungal order Sordariales.</title>
        <authorList>
            <consortium name="Lawrence Berkeley National Laboratory"/>
            <person name="Hensen N."/>
            <person name="Bonometti L."/>
            <person name="Westerberg I."/>
            <person name="Brannstrom I.O."/>
            <person name="Guillou S."/>
            <person name="Cros-Aarteil S."/>
            <person name="Calhoun S."/>
            <person name="Haridas S."/>
            <person name="Kuo A."/>
            <person name="Mondo S."/>
            <person name="Pangilinan J."/>
            <person name="Riley R."/>
            <person name="LaButti K."/>
            <person name="Andreopoulos B."/>
            <person name="Lipzen A."/>
            <person name="Chen C."/>
            <person name="Yanf M."/>
            <person name="Daum C."/>
            <person name="Ng V."/>
            <person name="Clum A."/>
            <person name="Steindorff A."/>
            <person name="Ohm R."/>
            <person name="Martin F."/>
            <person name="Silar P."/>
            <person name="Natvig D."/>
            <person name="Lalanne C."/>
            <person name="Gautier V."/>
            <person name="Ament-velasquez S.L."/>
            <person name="Kruys A."/>
            <person name="Hutchinson M.I."/>
            <person name="Powell A.J."/>
            <person name="Barry K."/>
            <person name="Miller A.N."/>
            <person name="Grigoriev I.V."/>
            <person name="Debuchy R."/>
            <person name="Gladieux P."/>
            <person name="Thoren M.H."/>
            <person name="Johannesson H."/>
        </authorList>
    </citation>
    <scope>NUCLEOTIDE SEQUENCE</scope>
    <source>
        <strain evidence="2">SMH3391-2</strain>
    </source>
</reference>
<evidence type="ECO:0000313" key="2">
    <source>
        <dbReference type="EMBL" id="KAK0621249.1"/>
    </source>
</evidence>
<evidence type="ECO:0000313" key="3">
    <source>
        <dbReference type="Proteomes" id="UP001174934"/>
    </source>
</evidence>
<feature type="region of interest" description="Disordered" evidence="1">
    <location>
        <begin position="1"/>
        <end position="72"/>
    </location>
</feature>
<gene>
    <name evidence="2" type="ORF">B0T17DRAFT_508620</name>
</gene>